<feature type="compositionally biased region" description="Polar residues" evidence="1">
    <location>
        <begin position="13"/>
        <end position="34"/>
    </location>
</feature>
<feature type="region of interest" description="Disordered" evidence="1">
    <location>
        <begin position="1"/>
        <end position="51"/>
    </location>
</feature>
<protein>
    <submittedName>
        <fullName evidence="2">Uncharacterized protein</fullName>
    </submittedName>
</protein>
<keyword evidence="3" id="KW-1185">Reference proteome</keyword>
<evidence type="ECO:0000313" key="2">
    <source>
        <dbReference type="EMBL" id="KYH35403.1"/>
    </source>
</evidence>
<evidence type="ECO:0000313" key="3">
    <source>
        <dbReference type="Proteomes" id="UP000075531"/>
    </source>
</evidence>
<organism evidence="2 3">
    <name type="scientific">Clostridium tepidiprofundi DSM 19306</name>
    <dbReference type="NCBI Taxonomy" id="1121338"/>
    <lineage>
        <taxon>Bacteria</taxon>
        <taxon>Bacillati</taxon>
        <taxon>Bacillota</taxon>
        <taxon>Clostridia</taxon>
        <taxon>Eubacteriales</taxon>
        <taxon>Clostridiaceae</taxon>
        <taxon>Clostridium</taxon>
    </lineage>
</organism>
<gene>
    <name evidence="2" type="ORF">CLTEP_05790</name>
</gene>
<accession>A0A151B6H8</accession>
<feature type="compositionally biased region" description="Basic and acidic residues" evidence="1">
    <location>
        <begin position="42"/>
        <end position="51"/>
    </location>
</feature>
<dbReference type="Proteomes" id="UP000075531">
    <property type="component" value="Unassembled WGS sequence"/>
</dbReference>
<evidence type="ECO:0000256" key="1">
    <source>
        <dbReference type="SAM" id="MobiDB-lite"/>
    </source>
</evidence>
<dbReference type="AlphaFoldDB" id="A0A151B6H8"/>
<comment type="caution">
    <text evidence="2">The sequence shown here is derived from an EMBL/GenBank/DDBJ whole genome shotgun (WGS) entry which is preliminary data.</text>
</comment>
<proteinExistence type="predicted"/>
<name>A0A151B6H8_9CLOT</name>
<sequence>MKKHNKREYTKENYLQNGTKSHNQYAKNSFNTTIEKPGTNKSGEEAKKNGW</sequence>
<reference evidence="2 3" key="1">
    <citation type="submission" date="2016-02" db="EMBL/GenBank/DDBJ databases">
        <title>Genome sequence of Clostridium tepidiprofundi DSM 19306.</title>
        <authorList>
            <person name="Poehlein A."/>
            <person name="Daniel R."/>
        </authorList>
    </citation>
    <scope>NUCLEOTIDE SEQUENCE [LARGE SCALE GENOMIC DNA]</scope>
    <source>
        <strain evidence="2 3">DSM 19306</strain>
    </source>
</reference>
<dbReference type="RefSeq" id="WP_169798783.1">
    <property type="nucleotide sequence ID" value="NZ_LTBA01000003.1"/>
</dbReference>
<dbReference type="EMBL" id="LTBA01000003">
    <property type="protein sequence ID" value="KYH35403.1"/>
    <property type="molecule type" value="Genomic_DNA"/>
</dbReference>
<dbReference type="PATRIC" id="fig|1121338.3.peg.586"/>